<dbReference type="Gene3D" id="3.40.50.1980">
    <property type="entry name" value="Nitrogenase molybdenum iron protein domain"/>
    <property type="match status" value="1"/>
</dbReference>
<proteinExistence type="predicted"/>
<sequence length="132" mass="15268">MEHVLFQGNRGLYAAELRLNEARKLVGEQGKLSLTDHHYEFNREALQKAQPDYIIGIEAWIEKDEQTRLKQIAPSLFLPWEEGWRRHAGTVLYDDLQLAPASHKDTICWTQAIEVQDLGTYEADHILLSAQR</sequence>
<dbReference type="RefSeq" id="WP_127450391.1">
    <property type="nucleotide sequence ID" value="NZ_JAROBY010000005.1"/>
</dbReference>
<dbReference type="SUPFAM" id="SSF53807">
    <property type="entry name" value="Helical backbone' metal receptor"/>
    <property type="match status" value="1"/>
</dbReference>
<organism evidence="1 2">
    <name type="scientific">Paenibacillus chondroitinus</name>
    <dbReference type="NCBI Taxonomy" id="59842"/>
    <lineage>
        <taxon>Bacteria</taxon>
        <taxon>Bacillati</taxon>
        <taxon>Bacillota</taxon>
        <taxon>Bacilli</taxon>
        <taxon>Bacillales</taxon>
        <taxon>Paenibacillaceae</taxon>
        <taxon>Paenibacillus</taxon>
    </lineage>
</organism>
<name>A0ABU6D501_9BACL</name>
<dbReference type="Proteomes" id="UP001355653">
    <property type="component" value="Unassembled WGS sequence"/>
</dbReference>
<comment type="caution">
    <text evidence="1">The sequence shown here is derived from an EMBL/GenBank/DDBJ whole genome shotgun (WGS) entry which is preliminary data.</text>
</comment>
<dbReference type="EMBL" id="JAROBY010000005">
    <property type="protein sequence ID" value="MEB4792791.1"/>
    <property type="molecule type" value="Genomic_DNA"/>
</dbReference>
<gene>
    <name evidence="1" type="ORF">P5G65_02695</name>
</gene>
<keyword evidence="2" id="KW-1185">Reference proteome</keyword>
<protein>
    <submittedName>
        <fullName evidence="1">Uncharacterized protein</fullName>
    </submittedName>
</protein>
<reference evidence="1 2" key="1">
    <citation type="submission" date="2023-03" db="EMBL/GenBank/DDBJ databases">
        <title>Bacillus Genome Sequencing.</title>
        <authorList>
            <person name="Dunlap C."/>
        </authorList>
    </citation>
    <scope>NUCLEOTIDE SEQUENCE [LARGE SCALE GENOMIC DNA]</scope>
    <source>
        <strain evidence="1 2">NRS-1351</strain>
    </source>
</reference>
<evidence type="ECO:0000313" key="2">
    <source>
        <dbReference type="Proteomes" id="UP001355653"/>
    </source>
</evidence>
<accession>A0ABU6D501</accession>
<evidence type="ECO:0000313" key="1">
    <source>
        <dbReference type="EMBL" id="MEB4792791.1"/>
    </source>
</evidence>